<dbReference type="InterPro" id="IPR016032">
    <property type="entry name" value="Sig_transdc_resp-reg_C-effctor"/>
</dbReference>
<protein>
    <submittedName>
        <fullName evidence="5">LuxR family transcriptional regulator</fullName>
    </submittedName>
</protein>
<evidence type="ECO:0000256" key="3">
    <source>
        <dbReference type="SAM" id="MobiDB-lite"/>
    </source>
</evidence>
<proteinExistence type="predicted"/>
<reference evidence="5 6" key="1">
    <citation type="journal article" date="2019" name="Int. J. Syst. Evol. Microbiol.">
        <title>The Global Catalogue of Microorganisms (GCM) 10K type strain sequencing project: providing services to taxonomists for standard genome sequencing and annotation.</title>
        <authorList>
            <consortium name="The Broad Institute Genomics Platform"/>
            <consortium name="The Broad Institute Genome Sequencing Center for Infectious Disease"/>
            <person name="Wu L."/>
            <person name="Ma J."/>
        </authorList>
    </citation>
    <scope>NUCLEOTIDE SEQUENCE [LARGE SCALE GENOMIC DNA]</scope>
    <source>
        <strain evidence="5 6">JCM 16114</strain>
    </source>
</reference>
<dbReference type="PRINTS" id="PR00038">
    <property type="entry name" value="HTHLUXR"/>
</dbReference>
<evidence type="ECO:0000256" key="2">
    <source>
        <dbReference type="ARBA" id="ARBA00022840"/>
    </source>
</evidence>
<dbReference type="SUPFAM" id="SSF48452">
    <property type="entry name" value="TPR-like"/>
    <property type="match status" value="2"/>
</dbReference>
<dbReference type="Proteomes" id="UP001499843">
    <property type="component" value="Unassembled WGS sequence"/>
</dbReference>
<name>A0ABN3CIM4_9ACTN</name>
<dbReference type="PANTHER" id="PTHR16305">
    <property type="entry name" value="TESTICULAR SOLUBLE ADENYLYL CYCLASE"/>
    <property type="match status" value="1"/>
</dbReference>
<keyword evidence="2" id="KW-0067">ATP-binding</keyword>
<evidence type="ECO:0000259" key="4">
    <source>
        <dbReference type="PROSITE" id="PS50043"/>
    </source>
</evidence>
<evidence type="ECO:0000256" key="1">
    <source>
        <dbReference type="ARBA" id="ARBA00022741"/>
    </source>
</evidence>
<dbReference type="CDD" id="cd06170">
    <property type="entry name" value="LuxR_C_like"/>
    <property type="match status" value="1"/>
</dbReference>
<evidence type="ECO:0000313" key="5">
    <source>
        <dbReference type="EMBL" id="GAA2208790.1"/>
    </source>
</evidence>
<organism evidence="5 6">
    <name type="scientific">Nonomuraea monospora</name>
    <dbReference type="NCBI Taxonomy" id="568818"/>
    <lineage>
        <taxon>Bacteria</taxon>
        <taxon>Bacillati</taxon>
        <taxon>Actinomycetota</taxon>
        <taxon>Actinomycetes</taxon>
        <taxon>Streptosporangiales</taxon>
        <taxon>Streptosporangiaceae</taxon>
        <taxon>Nonomuraea</taxon>
    </lineage>
</organism>
<dbReference type="InterPro" id="IPR000792">
    <property type="entry name" value="Tscrpt_reg_LuxR_C"/>
</dbReference>
<feature type="region of interest" description="Disordered" evidence="3">
    <location>
        <begin position="343"/>
        <end position="362"/>
    </location>
</feature>
<keyword evidence="6" id="KW-1185">Reference proteome</keyword>
<dbReference type="Pfam" id="PF00196">
    <property type="entry name" value="GerE"/>
    <property type="match status" value="1"/>
</dbReference>
<keyword evidence="1" id="KW-0547">Nucleotide-binding</keyword>
<dbReference type="PANTHER" id="PTHR16305:SF35">
    <property type="entry name" value="TRANSCRIPTIONAL ACTIVATOR DOMAIN"/>
    <property type="match status" value="1"/>
</dbReference>
<gene>
    <name evidence="5" type="ORF">GCM10009850_042480</name>
</gene>
<feature type="domain" description="HTH luxR-type" evidence="4">
    <location>
        <begin position="810"/>
        <end position="875"/>
    </location>
</feature>
<dbReference type="Gene3D" id="1.25.40.10">
    <property type="entry name" value="Tetratricopeptide repeat domain"/>
    <property type="match status" value="1"/>
</dbReference>
<dbReference type="SMART" id="SM00421">
    <property type="entry name" value="HTH_LUXR"/>
    <property type="match status" value="1"/>
</dbReference>
<evidence type="ECO:0000313" key="6">
    <source>
        <dbReference type="Proteomes" id="UP001499843"/>
    </source>
</evidence>
<dbReference type="InterPro" id="IPR011990">
    <property type="entry name" value="TPR-like_helical_dom_sf"/>
</dbReference>
<dbReference type="PROSITE" id="PS50043">
    <property type="entry name" value="HTH_LUXR_2"/>
    <property type="match status" value="1"/>
</dbReference>
<dbReference type="InterPro" id="IPR036388">
    <property type="entry name" value="WH-like_DNA-bd_sf"/>
</dbReference>
<accession>A0ABN3CIM4</accession>
<dbReference type="Gene3D" id="1.10.10.10">
    <property type="entry name" value="Winged helix-like DNA-binding domain superfamily/Winged helix DNA-binding domain"/>
    <property type="match status" value="1"/>
</dbReference>
<dbReference type="EMBL" id="BAAAQX010000010">
    <property type="protein sequence ID" value="GAA2208790.1"/>
    <property type="molecule type" value="Genomic_DNA"/>
</dbReference>
<dbReference type="SUPFAM" id="SSF46894">
    <property type="entry name" value="C-terminal effector domain of the bipartite response regulators"/>
    <property type="match status" value="1"/>
</dbReference>
<sequence>MLRYARDQAADMRILVADCSPTEAAVPFGALSLLIRPLRNDIEDLPDLERNALIDALSLRLTTDKNHYPIYAAFLALLSAARRPLLVCVDNAQWLDRSSAEALMFAARRLRAEGVAMLVAGRPQDDPGNTREIGLAVLRLRPLGRDASLRVIAAAARDRETHAAVAVEIARQAAGHPDALAEIVRGLDDGQLAGRGPLPDPLPSAASAGRLFGPRVTSLDAAARRAMLVAAVHGEGELGPVLSALRLARVPDSALEALENADLVSLSGHRITFSHPLVRSAAIDLARPRELREAHRVLADALQEPRLAERRAWHLAEACLAADEQVSNMLEETAEIARRRGGHAAAAQQLDRAAELSPDSGHRSRRWHLAADHARRAGRPGYAALLLDKARANGPQEPTTYADRTRGRFHLFTGGDPDQAAALLRAAADSLAAHKSPAAAPAYADAAMAAFLAGDPVRASDHAFAAMTPELAAPAGISMVSGLIVGMACLQTGHVVDGLRMLREAVAAVHERGVSTEDLEYAVFLALAHVWVGDLPAARTLTTTLVDELRTRAAFGTLPLALYGSAYAHLASGRFTTARDQASEAVELAGRTGNPLWSYFALSCLSLVEAHQGDERGCREHAAAASALRDSSDLRFPRDSHNALGLQELSLARPKAALAHLEAAHRNPRPGSAFVFHGPSGSDLVEAYVRALGAVPGELAEQVIHQSGHLDPGGDAALAWRCRGLMADDEMFTEFFEHALALHSDAGSRYDRARTEFCFGERLRRTGRRRDARRHLRQAYEAFLALGSPVWARRSADELRATGEQVRPVLDGGQEGLTPQEHRVAVIVAAGATNNEAAETLFLSPKTIEAHLCRIYRKLGIRSRAQLAARFRPGS</sequence>
<comment type="caution">
    <text evidence="5">The sequence shown here is derived from an EMBL/GenBank/DDBJ whole genome shotgun (WGS) entry which is preliminary data.</text>
</comment>